<evidence type="ECO:0000313" key="4">
    <source>
        <dbReference type="EMBL" id="VVC34768.1"/>
    </source>
</evidence>
<feature type="region of interest" description="Disordered" evidence="1">
    <location>
        <begin position="49"/>
        <end position="72"/>
    </location>
</feature>
<organism evidence="4 5">
    <name type="scientific">Cinara cedri</name>
    <dbReference type="NCBI Taxonomy" id="506608"/>
    <lineage>
        <taxon>Eukaryota</taxon>
        <taxon>Metazoa</taxon>
        <taxon>Ecdysozoa</taxon>
        <taxon>Arthropoda</taxon>
        <taxon>Hexapoda</taxon>
        <taxon>Insecta</taxon>
        <taxon>Pterygota</taxon>
        <taxon>Neoptera</taxon>
        <taxon>Paraneoptera</taxon>
        <taxon>Hemiptera</taxon>
        <taxon>Sternorrhyncha</taxon>
        <taxon>Aphidomorpha</taxon>
        <taxon>Aphidoidea</taxon>
        <taxon>Aphididae</taxon>
        <taxon>Lachninae</taxon>
        <taxon>Cinara</taxon>
    </lineage>
</organism>
<proteinExistence type="predicted"/>
<gene>
    <name evidence="4" type="ORF">CINCED_3A017209</name>
</gene>
<feature type="transmembrane region" description="Helical" evidence="2">
    <location>
        <begin position="327"/>
        <end position="344"/>
    </location>
</feature>
<feature type="chain" id="PRO_5022848890" evidence="3">
    <location>
        <begin position="22"/>
        <end position="505"/>
    </location>
</feature>
<accession>A0A5E4MR52</accession>
<feature type="region of interest" description="Disordered" evidence="1">
    <location>
        <begin position="375"/>
        <end position="408"/>
    </location>
</feature>
<evidence type="ECO:0000313" key="5">
    <source>
        <dbReference type="Proteomes" id="UP000325440"/>
    </source>
</evidence>
<evidence type="ECO:0000256" key="1">
    <source>
        <dbReference type="SAM" id="MobiDB-lite"/>
    </source>
</evidence>
<evidence type="ECO:0000256" key="3">
    <source>
        <dbReference type="SAM" id="SignalP"/>
    </source>
</evidence>
<keyword evidence="5" id="KW-1185">Reference proteome</keyword>
<keyword evidence="2" id="KW-1133">Transmembrane helix</keyword>
<dbReference type="Proteomes" id="UP000325440">
    <property type="component" value="Unassembled WGS sequence"/>
</dbReference>
<dbReference type="OrthoDB" id="6613344at2759"/>
<reference evidence="4 5" key="1">
    <citation type="submission" date="2019-08" db="EMBL/GenBank/DDBJ databases">
        <authorList>
            <person name="Alioto T."/>
            <person name="Alioto T."/>
            <person name="Gomez Garrido J."/>
        </authorList>
    </citation>
    <scope>NUCLEOTIDE SEQUENCE [LARGE SCALE GENOMIC DNA]</scope>
</reference>
<feature type="compositionally biased region" description="Basic and acidic residues" evidence="1">
    <location>
        <begin position="60"/>
        <end position="72"/>
    </location>
</feature>
<keyword evidence="2" id="KW-0472">Membrane</keyword>
<keyword evidence="3" id="KW-0732">Signal</keyword>
<sequence>MAVTIVTVVMATALAATLVSATVRPTVSTAQVSTDVPSALNRTSRELRVEPVAENSTSDSPEHRMAGRKLSADDDYRTLSSMTSDVVVEASATATGPKVYPSLTTGAPAGFVTRGRYIRNPFGNFGKDDQEMEFDDDQHADFMFTGGGGGGMPKWNRYNTNHRQLNKFMTTPIEADITVDEDGSAGYGSAFDFGGGGGGMGYDAGNYRNPGGGMGYDSGNYRNPGMGWADGGGGMMGWYNEPIAQASRPLPIIAEIRHPSSSGSSSSSNKMSIDMTKIGMLALMKIAIAKLKALGFIKAMLLVMFKVKLLILLVAMKFLMIAKFTKLTMILPALMSFFTIPMLFSRLSRLHSLINQPVLVPNNFGSGSSSNVPATMTGSVTPSTSEESTETDSESRRRMSRTESPEPLVPRMTNIGQIIRSEKCLERVSCRMAGAKKPSLALIWLNWIASPLSTYIPSKKLKTFVSTFTEVTNYRLDNLYSNLLPNDWTKWCNDHYTCNETTKKS</sequence>
<feature type="compositionally biased region" description="Basic and acidic residues" evidence="1">
    <location>
        <begin position="393"/>
        <end position="404"/>
    </location>
</feature>
<feature type="signal peptide" evidence="3">
    <location>
        <begin position="1"/>
        <end position="21"/>
    </location>
</feature>
<feature type="transmembrane region" description="Helical" evidence="2">
    <location>
        <begin position="293"/>
        <end position="315"/>
    </location>
</feature>
<protein>
    <submittedName>
        <fullName evidence="4">Uncharacterized protein</fullName>
    </submittedName>
</protein>
<keyword evidence="2" id="KW-0812">Transmembrane</keyword>
<evidence type="ECO:0000256" key="2">
    <source>
        <dbReference type="SAM" id="Phobius"/>
    </source>
</evidence>
<dbReference type="EMBL" id="CABPRJ010001013">
    <property type="protein sequence ID" value="VVC34768.1"/>
    <property type="molecule type" value="Genomic_DNA"/>
</dbReference>
<dbReference type="AlphaFoldDB" id="A0A5E4MR52"/>
<name>A0A5E4MR52_9HEMI</name>
<feature type="compositionally biased region" description="Low complexity" evidence="1">
    <location>
        <begin position="377"/>
        <end position="386"/>
    </location>
</feature>